<dbReference type="AlphaFoldDB" id="M7NSA0"/>
<keyword evidence="1" id="KW-0812">Transmembrane</keyword>
<dbReference type="Proteomes" id="UP000011910">
    <property type="component" value="Unassembled WGS sequence"/>
</dbReference>
<organism evidence="2 3">
    <name type="scientific">Cesiribacter andamanensis AMV16</name>
    <dbReference type="NCBI Taxonomy" id="1279009"/>
    <lineage>
        <taxon>Bacteria</taxon>
        <taxon>Pseudomonadati</taxon>
        <taxon>Bacteroidota</taxon>
        <taxon>Cytophagia</taxon>
        <taxon>Cytophagales</taxon>
        <taxon>Cesiribacteraceae</taxon>
        <taxon>Cesiribacter</taxon>
    </lineage>
</organism>
<evidence type="ECO:0000313" key="2">
    <source>
        <dbReference type="EMBL" id="EMR04575.1"/>
    </source>
</evidence>
<feature type="transmembrane region" description="Helical" evidence="1">
    <location>
        <begin position="151"/>
        <end position="173"/>
    </location>
</feature>
<protein>
    <recommendedName>
        <fullName evidence="4">DUF4199 domain-containing protein</fullName>
    </recommendedName>
</protein>
<name>M7NSA0_9BACT</name>
<sequence length="183" mass="20085">MEPVQHSEPTYQPEPTVWNKGIKGGVITGIIMIVYSLLVYITESEALQSASFLFSLIGLIIGIVLTHKAFRSENGGFMSYSQGLGLGSVLGIVSGVLSGVFAFIYLTFVDNEYMARQMDVARMRLEDQGMSDAQIEQAMGFTDMLSSPGTLFMLSIISSLFMAFILSLIISAFTKNNHPEQVY</sequence>
<dbReference type="Pfam" id="PF13858">
    <property type="entry name" value="DUF4199"/>
    <property type="match status" value="1"/>
</dbReference>
<accession>M7NSA0</accession>
<comment type="caution">
    <text evidence="2">The sequence shown here is derived from an EMBL/GenBank/DDBJ whole genome shotgun (WGS) entry which is preliminary data.</text>
</comment>
<evidence type="ECO:0008006" key="4">
    <source>
        <dbReference type="Google" id="ProtNLM"/>
    </source>
</evidence>
<dbReference type="EMBL" id="AODQ01000004">
    <property type="protein sequence ID" value="EMR04575.1"/>
    <property type="molecule type" value="Genomic_DNA"/>
</dbReference>
<evidence type="ECO:0000313" key="3">
    <source>
        <dbReference type="Proteomes" id="UP000011910"/>
    </source>
</evidence>
<feature type="transmembrane region" description="Helical" evidence="1">
    <location>
        <begin position="47"/>
        <end position="65"/>
    </location>
</feature>
<feature type="transmembrane region" description="Helical" evidence="1">
    <location>
        <begin position="86"/>
        <end position="108"/>
    </location>
</feature>
<evidence type="ECO:0000256" key="1">
    <source>
        <dbReference type="SAM" id="Phobius"/>
    </source>
</evidence>
<dbReference type="STRING" id="1279009.ADICEAN_00333"/>
<dbReference type="eggNOG" id="ENOG5031WK9">
    <property type="taxonomic scope" value="Bacteria"/>
</dbReference>
<feature type="transmembrane region" description="Helical" evidence="1">
    <location>
        <begin position="21"/>
        <end position="41"/>
    </location>
</feature>
<keyword evidence="1" id="KW-1133">Transmembrane helix</keyword>
<gene>
    <name evidence="2" type="ORF">ADICEAN_00333</name>
</gene>
<dbReference type="RefSeq" id="WP_009193743.1">
    <property type="nucleotide sequence ID" value="NZ_AODQ01000004.1"/>
</dbReference>
<reference evidence="2 3" key="1">
    <citation type="journal article" date="2013" name="Genome Announc.">
        <title>Draft Genome Sequence of Cesiribacter andamanensis Strain AMV16T, Isolated from a Soil Sample from a Mud Volcano in the Andaman Islands, India.</title>
        <authorList>
            <person name="Shivaji S."/>
            <person name="Ara S."/>
            <person name="Begum Z."/>
            <person name="Srinivas T.N."/>
            <person name="Singh A."/>
            <person name="Kumar Pinnaka A."/>
        </authorList>
    </citation>
    <scope>NUCLEOTIDE SEQUENCE [LARGE SCALE GENOMIC DNA]</scope>
    <source>
        <strain evidence="2 3">AMV16</strain>
    </source>
</reference>
<dbReference type="InterPro" id="IPR025250">
    <property type="entry name" value="DUF4199"/>
</dbReference>
<keyword evidence="3" id="KW-1185">Reference proteome</keyword>
<proteinExistence type="predicted"/>
<keyword evidence="1" id="KW-0472">Membrane</keyword>